<evidence type="ECO:0000256" key="2">
    <source>
        <dbReference type="SAM" id="SignalP"/>
    </source>
</evidence>
<feature type="signal peptide" evidence="2">
    <location>
        <begin position="1"/>
        <end position="27"/>
    </location>
</feature>
<organism evidence="3">
    <name type="scientific">uncultured Desulfobacterium sp</name>
    <dbReference type="NCBI Taxonomy" id="201089"/>
    <lineage>
        <taxon>Bacteria</taxon>
        <taxon>Pseudomonadati</taxon>
        <taxon>Thermodesulfobacteriota</taxon>
        <taxon>Desulfobacteria</taxon>
        <taxon>Desulfobacterales</taxon>
        <taxon>Desulfobacteriaceae</taxon>
        <taxon>Desulfobacterium</taxon>
        <taxon>environmental samples</taxon>
    </lineage>
</organism>
<dbReference type="AlphaFoldDB" id="A0A445MR11"/>
<reference evidence="3" key="1">
    <citation type="submission" date="2018-01" db="EMBL/GenBank/DDBJ databases">
        <authorList>
            <person name="Regsiter A."/>
            <person name="William W."/>
        </authorList>
    </citation>
    <scope>NUCLEOTIDE SEQUENCE</scope>
    <source>
        <strain evidence="3">TRIP AH-1</strain>
    </source>
</reference>
<keyword evidence="1" id="KW-1133">Transmembrane helix</keyword>
<evidence type="ECO:0008006" key="4">
    <source>
        <dbReference type="Google" id="ProtNLM"/>
    </source>
</evidence>
<dbReference type="EMBL" id="OJIN01000010">
    <property type="protein sequence ID" value="SPD71852.1"/>
    <property type="molecule type" value="Genomic_DNA"/>
</dbReference>
<keyword evidence="1" id="KW-0812">Transmembrane</keyword>
<sequence>MGKRIRSRLGLLFSVLCLLYFSTGVNAAVLKPQLDIQTLSGDWGVSGAGNILGMDATAISIITDNGPIDIPDVDFSLTAQNYSLTGGNGTTSNIYTFSNGSLTAGSLLTADFSNLTLALFSSGTGIFYTDLSYTGGSLMGSYTGGRIEGSLSAANSLNFSPSFAANTTIAKVGPVVVPIPPAVWLLVSGIIGLVGVKRRF</sequence>
<protein>
    <recommendedName>
        <fullName evidence="4">PEP-CTERM protein-sorting domain-containing protein</fullName>
    </recommendedName>
</protein>
<accession>A0A445MR11</accession>
<evidence type="ECO:0000313" key="3">
    <source>
        <dbReference type="EMBL" id="SPD71852.1"/>
    </source>
</evidence>
<keyword evidence="1" id="KW-0472">Membrane</keyword>
<feature type="chain" id="PRO_5019110994" description="PEP-CTERM protein-sorting domain-containing protein" evidence="2">
    <location>
        <begin position="28"/>
        <end position="200"/>
    </location>
</feature>
<name>A0A445MR11_9BACT</name>
<gene>
    <name evidence="3" type="ORF">PITCH_A1070026</name>
</gene>
<feature type="transmembrane region" description="Helical" evidence="1">
    <location>
        <begin position="175"/>
        <end position="196"/>
    </location>
</feature>
<proteinExistence type="predicted"/>
<evidence type="ECO:0000256" key="1">
    <source>
        <dbReference type="SAM" id="Phobius"/>
    </source>
</evidence>
<keyword evidence="2" id="KW-0732">Signal</keyword>